<dbReference type="PRINTS" id="PR01438">
    <property type="entry name" value="UNVRSLSTRESS"/>
</dbReference>
<evidence type="ECO:0000313" key="6">
    <source>
        <dbReference type="Proteomes" id="UP000294641"/>
    </source>
</evidence>
<accession>A0A2U3AAX2</accession>
<organism evidence="3 5">
    <name type="scientific">Kurthia zopfii</name>
    <dbReference type="NCBI Taxonomy" id="1650"/>
    <lineage>
        <taxon>Bacteria</taxon>
        <taxon>Bacillati</taxon>
        <taxon>Bacillota</taxon>
        <taxon>Bacilli</taxon>
        <taxon>Bacillales</taxon>
        <taxon>Caryophanaceae</taxon>
        <taxon>Kurthia</taxon>
    </lineage>
</organism>
<dbReference type="RefSeq" id="WP_109350289.1">
    <property type="nucleotide sequence ID" value="NZ_BJUE01000025.1"/>
</dbReference>
<feature type="domain" description="UspA" evidence="2">
    <location>
        <begin position="4"/>
        <end position="141"/>
    </location>
</feature>
<keyword evidence="6" id="KW-1185">Reference proteome</keyword>
<reference evidence="4 6" key="2">
    <citation type="submission" date="2019-03" db="EMBL/GenBank/DDBJ databases">
        <title>Genomic Encyclopedia of Type Strains, Phase IV (KMG-IV): sequencing the most valuable type-strain genomes for metagenomic binning, comparative biology and taxonomic classification.</title>
        <authorList>
            <person name="Goeker M."/>
        </authorList>
    </citation>
    <scope>NUCLEOTIDE SEQUENCE [LARGE SCALE GENOMIC DNA]</scope>
    <source>
        <strain evidence="4 6">DSM 20580</strain>
    </source>
</reference>
<dbReference type="EMBL" id="UGNP01000001">
    <property type="protein sequence ID" value="STX09922.1"/>
    <property type="molecule type" value="Genomic_DNA"/>
</dbReference>
<dbReference type="Pfam" id="PF00582">
    <property type="entry name" value="Usp"/>
    <property type="match status" value="1"/>
</dbReference>
<evidence type="ECO:0000256" key="1">
    <source>
        <dbReference type="ARBA" id="ARBA00008791"/>
    </source>
</evidence>
<dbReference type="Proteomes" id="UP000254330">
    <property type="component" value="Unassembled WGS sequence"/>
</dbReference>
<dbReference type="EMBL" id="SNZG01000029">
    <property type="protein sequence ID" value="TDR35749.1"/>
    <property type="molecule type" value="Genomic_DNA"/>
</dbReference>
<reference evidence="3 5" key="1">
    <citation type="submission" date="2018-06" db="EMBL/GenBank/DDBJ databases">
        <authorList>
            <consortium name="Pathogen Informatics"/>
            <person name="Doyle S."/>
        </authorList>
    </citation>
    <scope>NUCLEOTIDE SEQUENCE [LARGE SCALE GENOMIC DNA]</scope>
    <source>
        <strain evidence="3 5">NCTC10597</strain>
    </source>
</reference>
<gene>
    <name evidence="4" type="ORF">DFR61_12921</name>
    <name evidence="3" type="ORF">NCTC10597_01629</name>
</gene>
<dbReference type="Gene3D" id="3.40.50.620">
    <property type="entry name" value="HUPs"/>
    <property type="match status" value="1"/>
</dbReference>
<dbReference type="SUPFAM" id="SSF52402">
    <property type="entry name" value="Adenine nucleotide alpha hydrolases-like"/>
    <property type="match status" value="1"/>
</dbReference>
<dbReference type="Proteomes" id="UP000294641">
    <property type="component" value="Unassembled WGS sequence"/>
</dbReference>
<dbReference type="CDD" id="cd00293">
    <property type="entry name" value="USP-like"/>
    <property type="match status" value="1"/>
</dbReference>
<evidence type="ECO:0000259" key="2">
    <source>
        <dbReference type="Pfam" id="PF00582"/>
    </source>
</evidence>
<sequence>MFAKKIVVAYNDTDLSNDLLDYVHGILELSGEIQLDLIYSYEERIENATPYKTGVDDGAEAMESHAETIITKGKLKFNDLPNKVEGFVYNCSPANAILDHARDSEADLIVIGNRGFSGLREFVSSVSRTVQSKSHIPVLTFPKYAPEELEQHK</sequence>
<evidence type="ECO:0000313" key="5">
    <source>
        <dbReference type="Proteomes" id="UP000254330"/>
    </source>
</evidence>
<dbReference type="AlphaFoldDB" id="A0A2U3AAX2"/>
<comment type="similarity">
    <text evidence="1">Belongs to the universal stress protein A family.</text>
</comment>
<evidence type="ECO:0000313" key="3">
    <source>
        <dbReference type="EMBL" id="STX09922.1"/>
    </source>
</evidence>
<proteinExistence type="inferred from homology"/>
<dbReference type="OrthoDB" id="9777884at2"/>
<protein>
    <submittedName>
        <fullName evidence="4">Nucleotide-binding universal stress UspA family protein</fullName>
    </submittedName>
    <submittedName>
        <fullName evidence="3">Universal stress protein family</fullName>
    </submittedName>
</protein>
<dbReference type="InterPro" id="IPR006016">
    <property type="entry name" value="UspA"/>
</dbReference>
<dbReference type="InterPro" id="IPR014729">
    <property type="entry name" value="Rossmann-like_a/b/a_fold"/>
</dbReference>
<comment type="caution">
    <text evidence="3">The sequence shown here is derived from an EMBL/GenBank/DDBJ whole genome shotgun (WGS) entry which is preliminary data.</text>
</comment>
<dbReference type="InterPro" id="IPR006015">
    <property type="entry name" value="Universal_stress_UspA"/>
</dbReference>
<evidence type="ECO:0000313" key="4">
    <source>
        <dbReference type="EMBL" id="TDR35749.1"/>
    </source>
</evidence>
<name>A0A2U3AAX2_9BACL</name>